<evidence type="ECO:0008006" key="4">
    <source>
        <dbReference type="Google" id="ProtNLM"/>
    </source>
</evidence>
<keyword evidence="1" id="KW-0732">Signal</keyword>
<dbReference type="AlphaFoldDB" id="A0A847SEM5"/>
<dbReference type="EMBL" id="JABAIM010000002">
    <property type="protein sequence ID" value="NLR75648.1"/>
    <property type="molecule type" value="Genomic_DNA"/>
</dbReference>
<comment type="caution">
    <text evidence="2">The sequence shown here is derived from an EMBL/GenBank/DDBJ whole genome shotgun (WGS) entry which is preliminary data.</text>
</comment>
<protein>
    <recommendedName>
        <fullName evidence="4">DUF3828 domain-containing protein</fullName>
    </recommendedName>
</protein>
<evidence type="ECO:0000313" key="2">
    <source>
        <dbReference type="EMBL" id="NLR75648.1"/>
    </source>
</evidence>
<accession>A0A847SEM5</accession>
<organism evidence="2 3">
    <name type="scientific">Leeia aquatica</name>
    <dbReference type="NCBI Taxonomy" id="2725557"/>
    <lineage>
        <taxon>Bacteria</taxon>
        <taxon>Pseudomonadati</taxon>
        <taxon>Pseudomonadota</taxon>
        <taxon>Betaproteobacteria</taxon>
        <taxon>Neisseriales</taxon>
        <taxon>Leeiaceae</taxon>
        <taxon>Leeia</taxon>
    </lineage>
</organism>
<evidence type="ECO:0000313" key="3">
    <source>
        <dbReference type="Proteomes" id="UP000587991"/>
    </source>
</evidence>
<proteinExistence type="predicted"/>
<gene>
    <name evidence="2" type="ORF">HF682_10790</name>
</gene>
<evidence type="ECO:0000256" key="1">
    <source>
        <dbReference type="SAM" id="SignalP"/>
    </source>
</evidence>
<reference evidence="2 3" key="1">
    <citation type="submission" date="2020-04" db="EMBL/GenBank/DDBJ databases">
        <title>Draft genome of Leeia sp. IMCC25680.</title>
        <authorList>
            <person name="Song J."/>
            <person name="Cho J.-C."/>
        </authorList>
    </citation>
    <scope>NUCLEOTIDE SEQUENCE [LARGE SCALE GENOMIC DNA]</scope>
    <source>
        <strain evidence="2 3">IMCC25680</strain>
    </source>
</reference>
<name>A0A847SEM5_9NEIS</name>
<feature type="chain" id="PRO_5032979899" description="DUF3828 domain-containing protein" evidence="1">
    <location>
        <begin position="19"/>
        <end position="200"/>
    </location>
</feature>
<dbReference type="Proteomes" id="UP000587991">
    <property type="component" value="Unassembled WGS sequence"/>
</dbReference>
<sequence length="200" mass="22416">MRRLCLAGLLLATSALHAESLEDKLKTQLAQFYQLEVVNSVPLTTPQDLRQIQDAVTPSLFRALQQMVAAQQRCGETAAQDEKPLGFETSVFSTLYEGYSEATLVALQPQNSQHLQAIMAFAYRDSSSPEARWHDQLSLRRVGTRWRIDDIQFNVAYQQSPALHNNGWLASGTLRQTLQSFMQEARGCVRPSARHTPAAK</sequence>
<dbReference type="RefSeq" id="WP_168877299.1">
    <property type="nucleotide sequence ID" value="NZ_JABAIM010000002.1"/>
</dbReference>
<feature type="signal peptide" evidence="1">
    <location>
        <begin position="1"/>
        <end position="18"/>
    </location>
</feature>
<keyword evidence="3" id="KW-1185">Reference proteome</keyword>